<name>A0ABS6XXJ9_9FLAO</name>
<accession>A0ABS6XXJ9</accession>
<gene>
    <name evidence="2" type="ORF">KZH69_13000</name>
</gene>
<proteinExistence type="predicted"/>
<keyword evidence="1" id="KW-0472">Membrane</keyword>
<evidence type="ECO:0000313" key="2">
    <source>
        <dbReference type="EMBL" id="MBW4361403.1"/>
    </source>
</evidence>
<evidence type="ECO:0000256" key="1">
    <source>
        <dbReference type="SAM" id="Phobius"/>
    </source>
</evidence>
<keyword evidence="1" id="KW-0812">Transmembrane</keyword>
<dbReference type="Proteomes" id="UP000812031">
    <property type="component" value="Unassembled WGS sequence"/>
</dbReference>
<organism evidence="2 3">
    <name type="scientific">Flavobacterium taihuense</name>
    <dbReference type="NCBI Taxonomy" id="2857508"/>
    <lineage>
        <taxon>Bacteria</taxon>
        <taxon>Pseudomonadati</taxon>
        <taxon>Bacteroidota</taxon>
        <taxon>Flavobacteriia</taxon>
        <taxon>Flavobacteriales</taxon>
        <taxon>Flavobacteriaceae</taxon>
        <taxon>Flavobacterium</taxon>
    </lineage>
</organism>
<sequence length="61" mass="6884">MKKFIILLMAVAIGIALYEQASAEKNVYIMVIAIVVFMMGMMRLSSKTPSKNEDKNEEEDV</sequence>
<keyword evidence="1" id="KW-1133">Transmembrane helix</keyword>
<dbReference type="EMBL" id="JAHWYN010000011">
    <property type="protein sequence ID" value="MBW4361403.1"/>
    <property type="molecule type" value="Genomic_DNA"/>
</dbReference>
<feature type="transmembrane region" description="Helical" evidence="1">
    <location>
        <begin position="26"/>
        <end position="45"/>
    </location>
</feature>
<comment type="caution">
    <text evidence="2">The sequence shown here is derived from an EMBL/GenBank/DDBJ whole genome shotgun (WGS) entry which is preliminary data.</text>
</comment>
<keyword evidence="3" id="KW-1185">Reference proteome</keyword>
<reference evidence="2 3" key="1">
    <citation type="submission" date="2021-07" db="EMBL/GenBank/DDBJ databases">
        <title>Flavobacterium sp. nov. isolated from sediment on the Taihu Lake.</title>
        <authorList>
            <person name="Qu J.-H."/>
        </authorList>
    </citation>
    <scope>NUCLEOTIDE SEQUENCE [LARGE SCALE GENOMIC DNA]</scope>
    <source>
        <strain evidence="2 3">NAS39</strain>
    </source>
</reference>
<protein>
    <submittedName>
        <fullName evidence="2">Uncharacterized protein</fullName>
    </submittedName>
</protein>
<dbReference type="RefSeq" id="WP_219317906.1">
    <property type="nucleotide sequence ID" value="NZ_JAHWYN010000011.1"/>
</dbReference>
<evidence type="ECO:0000313" key="3">
    <source>
        <dbReference type="Proteomes" id="UP000812031"/>
    </source>
</evidence>